<feature type="non-terminal residue" evidence="13">
    <location>
        <position position="1"/>
    </location>
</feature>
<name>S8CDC9_9LAMI</name>
<dbReference type="InterPro" id="IPR041792">
    <property type="entry name" value="MPP_PAP"/>
</dbReference>
<comment type="cofactor">
    <cofactor evidence="2">
        <name>Zn(2+)</name>
        <dbReference type="ChEBI" id="CHEBI:29105"/>
    </cofactor>
</comment>
<evidence type="ECO:0000256" key="3">
    <source>
        <dbReference type="ARBA" id="ARBA00001962"/>
    </source>
</evidence>
<evidence type="ECO:0000259" key="12">
    <source>
        <dbReference type="Pfam" id="PF16656"/>
    </source>
</evidence>
<keyword evidence="14" id="KW-1185">Reference proteome</keyword>
<evidence type="ECO:0000256" key="1">
    <source>
        <dbReference type="ARBA" id="ARBA00000032"/>
    </source>
</evidence>
<dbReference type="PANTHER" id="PTHR22953">
    <property type="entry name" value="ACID PHOSPHATASE RELATED"/>
    <property type="match status" value="1"/>
</dbReference>
<gene>
    <name evidence="13" type="ORF">M569_12328</name>
</gene>
<comment type="catalytic activity">
    <reaction evidence="1 9">
        <text>a phosphate monoester + H2O = an alcohol + phosphate</text>
        <dbReference type="Rhea" id="RHEA:15017"/>
        <dbReference type="ChEBI" id="CHEBI:15377"/>
        <dbReference type="ChEBI" id="CHEBI:30879"/>
        <dbReference type="ChEBI" id="CHEBI:43474"/>
        <dbReference type="ChEBI" id="CHEBI:67140"/>
        <dbReference type="EC" id="3.1.3.2"/>
    </reaction>
</comment>
<dbReference type="EC" id="3.1.3.2" evidence="9"/>
<evidence type="ECO:0000256" key="4">
    <source>
        <dbReference type="ARBA" id="ARBA00008723"/>
    </source>
</evidence>
<organism evidence="13 14">
    <name type="scientific">Genlisea aurea</name>
    <dbReference type="NCBI Taxonomy" id="192259"/>
    <lineage>
        <taxon>Eukaryota</taxon>
        <taxon>Viridiplantae</taxon>
        <taxon>Streptophyta</taxon>
        <taxon>Embryophyta</taxon>
        <taxon>Tracheophyta</taxon>
        <taxon>Spermatophyta</taxon>
        <taxon>Magnoliopsida</taxon>
        <taxon>eudicotyledons</taxon>
        <taxon>Gunneridae</taxon>
        <taxon>Pentapetalae</taxon>
        <taxon>asterids</taxon>
        <taxon>lamiids</taxon>
        <taxon>Lamiales</taxon>
        <taxon>Lentibulariaceae</taxon>
        <taxon>Genlisea</taxon>
    </lineage>
</organism>
<dbReference type="InterPro" id="IPR004843">
    <property type="entry name" value="Calcineurin-like_PHP"/>
</dbReference>
<dbReference type="Gene3D" id="2.60.40.380">
    <property type="entry name" value="Purple acid phosphatase-like, N-terminal"/>
    <property type="match status" value="1"/>
</dbReference>
<feature type="domain" description="Purple acid phosphatase C-terminal" evidence="11">
    <location>
        <begin position="303"/>
        <end position="362"/>
    </location>
</feature>
<protein>
    <recommendedName>
        <fullName evidence="9">Purple acid phosphatase</fullName>
        <ecNumber evidence="9">3.1.3.2</ecNumber>
    </recommendedName>
</protein>
<evidence type="ECO:0000256" key="6">
    <source>
        <dbReference type="ARBA" id="ARBA00022801"/>
    </source>
</evidence>
<feature type="domain" description="Purple acid phosphatase N-terminal" evidence="12">
    <location>
        <begin position="2"/>
        <end position="89"/>
    </location>
</feature>
<dbReference type="GO" id="GO:0003993">
    <property type="term" value="F:acid phosphatase activity"/>
    <property type="evidence" value="ECO:0007669"/>
    <property type="project" value="UniProtKB-EC"/>
</dbReference>
<dbReference type="Pfam" id="PF16656">
    <property type="entry name" value="Pur_ac_phosph_N"/>
    <property type="match status" value="1"/>
</dbReference>
<keyword evidence="6 9" id="KW-0378">Hydrolase</keyword>
<dbReference type="InterPro" id="IPR008963">
    <property type="entry name" value="Purple_acid_Pase-like_N"/>
</dbReference>
<proteinExistence type="inferred from homology"/>
<comment type="cofactor">
    <cofactor evidence="3">
        <name>Fe cation</name>
        <dbReference type="ChEBI" id="CHEBI:24875"/>
    </cofactor>
</comment>
<dbReference type="PANTHER" id="PTHR22953:SF153">
    <property type="entry name" value="PURPLE ACID PHOSPHATASE"/>
    <property type="match status" value="1"/>
</dbReference>
<keyword evidence="8" id="KW-0325">Glycoprotein</keyword>
<sequence length="378" mass="41992">EVHVSLSGDDDFRISWIAATDSAPPVVYYGASPHANSFSAAGTTASYTYGSYTSGNIHNAVIGPLEPGTQYFYRFDNGTTASPVFNFTTPPPSFPIKFAIVGDLGQTGWTQSTLDHVARSNYDVFLLPGDLSYADEDEPLWDTYGNLVQALAASRPWMTTEGNHEIESGVGPETFTAYNARWSMPHLESSSKSNLYYSFEVAGVHVMMLGSYTDFDSDSDQYAWLVNDLKGVDRSKTPWVLALMHAPWYSSNKAHYGEPESVNMKADMETLLYDARVDAVFAGHVHAYERFDRVYKNRSDACGPVYVTVGDGGNREGLATKWYSQPSISMFRESSFGHGELLIVNETHAHWTWHRNQDDESVVSDEIWLHGLADQSTC</sequence>
<dbReference type="Proteomes" id="UP000015453">
    <property type="component" value="Unassembled WGS sequence"/>
</dbReference>
<reference evidence="13 14" key="1">
    <citation type="journal article" date="2013" name="BMC Genomics">
        <title>The miniature genome of a carnivorous plant Genlisea aurea contains a low number of genes and short non-coding sequences.</title>
        <authorList>
            <person name="Leushkin E.V."/>
            <person name="Sutormin R.A."/>
            <person name="Nabieva E.R."/>
            <person name="Penin A.A."/>
            <person name="Kondrashov A.S."/>
            <person name="Logacheva M.D."/>
        </authorList>
    </citation>
    <scope>NUCLEOTIDE SEQUENCE [LARGE SCALE GENOMIC DNA]</scope>
</reference>
<evidence type="ECO:0000256" key="2">
    <source>
        <dbReference type="ARBA" id="ARBA00001947"/>
    </source>
</evidence>
<dbReference type="InterPro" id="IPR025733">
    <property type="entry name" value="PAPs_C"/>
</dbReference>
<dbReference type="Pfam" id="PF00149">
    <property type="entry name" value="Metallophos"/>
    <property type="match status" value="1"/>
</dbReference>
<dbReference type="InterPro" id="IPR015914">
    <property type="entry name" value="PAPs_N"/>
</dbReference>
<evidence type="ECO:0000256" key="7">
    <source>
        <dbReference type="ARBA" id="ARBA00022833"/>
    </source>
</evidence>
<evidence type="ECO:0000259" key="10">
    <source>
        <dbReference type="Pfam" id="PF00149"/>
    </source>
</evidence>
<keyword evidence="7" id="KW-0862">Zinc</keyword>
<feature type="non-terminal residue" evidence="13">
    <location>
        <position position="378"/>
    </location>
</feature>
<dbReference type="EMBL" id="AUSU01006132">
    <property type="protein sequence ID" value="EPS62461.1"/>
    <property type="molecule type" value="Genomic_DNA"/>
</dbReference>
<accession>S8CDC9</accession>
<dbReference type="InterPro" id="IPR029052">
    <property type="entry name" value="Metallo-depent_PP-like"/>
</dbReference>
<dbReference type="InterPro" id="IPR039331">
    <property type="entry name" value="PAPs-like"/>
</dbReference>
<feature type="domain" description="Calcineurin-like phosphoesterase" evidence="10">
    <location>
        <begin position="96"/>
        <end position="288"/>
    </location>
</feature>
<evidence type="ECO:0000256" key="9">
    <source>
        <dbReference type="RuleBase" id="RU361203"/>
    </source>
</evidence>
<dbReference type="OrthoDB" id="45007at2759"/>
<dbReference type="Gene3D" id="3.60.21.10">
    <property type="match status" value="1"/>
</dbReference>
<dbReference type="CDD" id="cd00839">
    <property type="entry name" value="MPP_PAPs"/>
    <property type="match status" value="1"/>
</dbReference>
<evidence type="ECO:0000313" key="13">
    <source>
        <dbReference type="EMBL" id="EPS62461.1"/>
    </source>
</evidence>
<evidence type="ECO:0000313" key="14">
    <source>
        <dbReference type="Proteomes" id="UP000015453"/>
    </source>
</evidence>
<dbReference type="GO" id="GO:0046872">
    <property type="term" value="F:metal ion binding"/>
    <property type="evidence" value="ECO:0007669"/>
    <property type="project" value="InterPro"/>
</dbReference>
<evidence type="ECO:0000259" key="11">
    <source>
        <dbReference type="Pfam" id="PF14008"/>
    </source>
</evidence>
<dbReference type="SUPFAM" id="SSF49363">
    <property type="entry name" value="Purple acid phosphatase, N-terminal domain"/>
    <property type="match status" value="1"/>
</dbReference>
<comment type="caution">
    <text evidence="13">The sequence shown here is derived from an EMBL/GenBank/DDBJ whole genome shotgun (WGS) entry which is preliminary data.</text>
</comment>
<comment type="similarity">
    <text evidence="4 9">Belongs to the metallophosphoesterase superfamily. Purple acid phosphatase family.</text>
</comment>
<evidence type="ECO:0000256" key="8">
    <source>
        <dbReference type="ARBA" id="ARBA00023180"/>
    </source>
</evidence>
<evidence type="ECO:0000256" key="5">
    <source>
        <dbReference type="ARBA" id="ARBA00022729"/>
    </source>
</evidence>
<keyword evidence="5" id="KW-0732">Signal</keyword>
<dbReference type="Pfam" id="PF14008">
    <property type="entry name" value="Metallophos_C"/>
    <property type="match status" value="1"/>
</dbReference>
<dbReference type="SUPFAM" id="SSF56300">
    <property type="entry name" value="Metallo-dependent phosphatases"/>
    <property type="match status" value="1"/>
</dbReference>
<dbReference type="AlphaFoldDB" id="S8CDC9"/>